<dbReference type="AlphaFoldDB" id="A0A433Q2N9"/>
<dbReference type="Pfam" id="PF13649">
    <property type="entry name" value="Methyltransf_25"/>
    <property type="match status" value="1"/>
</dbReference>
<feature type="domain" description="Methyltransferase" evidence="1">
    <location>
        <begin position="82"/>
        <end position="132"/>
    </location>
</feature>
<dbReference type="InterPro" id="IPR041698">
    <property type="entry name" value="Methyltransf_25"/>
</dbReference>
<organism evidence="2 3">
    <name type="scientific">Jimgerdemannia flammicorona</name>
    <dbReference type="NCBI Taxonomy" id="994334"/>
    <lineage>
        <taxon>Eukaryota</taxon>
        <taxon>Fungi</taxon>
        <taxon>Fungi incertae sedis</taxon>
        <taxon>Mucoromycota</taxon>
        <taxon>Mucoromycotina</taxon>
        <taxon>Endogonomycetes</taxon>
        <taxon>Endogonales</taxon>
        <taxon>Endogonaceae</taxon>
        <taxon>Jimgerdemannia</taxon>
    </lineage>
</organism>
<accession>A0A433Q2N9</accession>
<dbReference type="CDD" id="cd02440">
    <property type="entry name" value="AdoMet_MTases"/>
    <property type="match status" value="1"/>
</dbReference>
<sequence length="211" mass="23274">MTRTVNFNHANETPPPSVLLPSDHLKWIDGRGFDVNGNPAYIFPNDTAEQARLDLQHHLIVFTLGGHYVAPVGNRLEQGIKVLETGCGTGVWAMDMARKYPRSQFTGTDIISPEIVATFGRELEARGLVDVVQDHKTMLVGWGQNEIALAAAENLLAVFKSMKPQTTMALGLGDTEYDTMVDKAMAEISENMGLWKIQFTYGTKPAMRSHA</sequence>
<evidence type="ECO:0000313" key="2">
    <source>
        <dbReference type="EMBL" id="RUS24065.1"/>
    </source>
</evidence>
<dbReference type="Gene3D" id="3.40.50.150">
    <property type="entry name" value="Vaccinia Virus protein VP39"/>
    <property type="match status" value="1"/>
</dbReference>
<dbReference type="Proteomes" id="UP000274822">
    <property type="component" value="Unassembled WGS sequence"/>
</dbReference>
<proteinExistence type="predicted"/>
<dbReference type="SUPFAM" id="SSF53335">
    <property type="entry name" value="S-adenosyl-L-methionine-dependent methyltransferases"/>
    <property type="match status" value="1"/>
</dbReference>
<comment type="caution">
    <text evidence="2">The sequence shown here is derived from an EMBL/GenBank/DDBJ whole genome shotgun (WGS) entry which is preliminary data.</text>
</comment>
<evidence type="ECO:0000313" key="3">
    <source>
        <dbReference type="Proteomes" id="UP000274822"/>
    </source>
</evidence>
<reference evidence="2 3" key="1">
    <citation type="journal article" date="2018" name="New Phytol.">
        <title>Phylogenomics of Endogonaceae and evolution of mycorrhizas within Mucoromycota.</title>
        <authorList>
            <person name="Chang Y."/>
            <person name="Desiro A."/>
            <person name="Na H."/>
            <person name="Sandor L."/>
            <person name="Lipzen A."/>
            <person name="Clum A."/>
            <person name="Barry K."/>
            <person name="Grigoriev I.V."/>
            <person name="Martin F.M."/>
            <person name="Stajich J.E."/>
            <person name="Smith M.E."/>
            <person name="Bonito G."/>
            <person name="Spatafora J.W."/>
        </authorList>
    </citation>
    <scope>NUCLEOTIDE SEQUENCE [LARGE SCALE GENOMIC DNA]</scope>
    <source>
        <strain evidence="2 3">AD002</strain>
    </source>
</reference>
<gene>
    <name evidence="2" type="ORF">BC938DRAFT_474182</name>
</gene>
<evidence type="ECO:0000259" key="1">
    <source>
        <dbReference type="Pfam" id="PF13649"/>
    </source>
</evidence>
<dbReference type="InterPro" id="IPR029063">
    <property type="entry name" value="SAM-dependent_MTases_sf"/>
</dbReference>
<name>A0A433Q2N9_9FUNG</name>
<keyword evidence="3" id="KW-1185">Reference proteome</keyword>
<protein>
    <recommendedName>
        <fullName evidence="1">Methyltransferase domain-containing protein</fullName>
    </recommendedName>
</protein>
<dbReference type="EMBL" id="RBNJ01017475">
    <property type="protein sequence ID" value="RUS24065.1"/>
    <property type="molecule type" value="Genomic_DNA"/>
</dbReference>